<gene>
    <name evidence="2" type="ORF">ACHAW5_011328</name>
</gene>
<organism evidence="2 3">
    <name type="scientific">Stephanodiscus triporus</name>
    <dbReference type="NCBI Taxonomy" id="2934178"/>
    <lineage>
        <taxon>Eukaryota</taxon>
        <taxon>Sar</taxon>
        <taxon>Stramenopiles</taxon>
        <taxon>Ochrophyta</taxon>
        <taxon>Bacillariophyta</taxon>
        <taxon>Coscinodiscophyceae</taxon>
        <taxon>Thalassiosirophycidae</taxon>
        <taxon>Stephanodiscales</taxon>
        <taxon>Stephanodiscaceae</taxon>
        <taxon>Stephanodiscus</taxon>
    </lineage>
</organism>
<evidence type="ECO:0000313" key="2">
    <source>
        <dbReference type="EMBL" id="KAL3802573.1"/>
    </source>
</evidence>
<name>A0ABD3QQZ1_9STRA</name>
<proteinExistence type="predicted"/>
<dbReference type="AlphaFoldDB" id="A0ABD3QQZ1"/>
<protein>
    <submittedName>
        <fullName evidence="2">Uncharacterized protein</fullName>
    </submittedName>
</protein>
<evidence type="ECO:0000313" key="3">
    <source>
        <dbReference type="Proteomes" id="UP001530315"/>
    </source>
</evidence>
<comment type="caution">
    <text evidence="2">The sequence shown here is derived from an EMBL/GenBank/DDBJ whole genome shotgun (WGS) entry which is preliminary data.</text>
</comment>
<dbReference type="EMBL" id="JALLAZ020000142">
    <property type="protein sequence ID" value="KAL3802573.1"/>
    <property type="molecule type" value="Genomic_DNA"/>
</dbReference>
<feature type="compositionally biased region" description="Low complexity" evidence="1">
    <location>
        <begin position="31"/>
        <end position="41"/>
    </location>
</feature>
<feature type="region of interest" description="Disordered" evidence="1">
    <location>
        <begin position="17"/>
        <end position="41"/>
    </location>
</feature>
<accession>A0ABD3QQZ1</accession>
<dbReference type="Proteomes" id="UP001530315">
    <property type="component" value="Unassembled WGS sequence"/>
</dbReference>
<sequence length="346" mass="36855">MRGRGSSSAAAAAAAAFRSQPSSWPLDLRTSSSSSSPAAHYSSSAVFSLPRSPRRTSYVFKNDGVDDDDDGFVDGVIDFLFDFPSSLFDPVSEGFRRSFPPPDDSIVLSGDVVALLVYTYLDHITNSMVIEANSAAEVAELVAPTQRGGGVGGGAMLPVWFDGSNLLDHGRQWLSHPIDPGAPYAPAVAAPGPAFVVVASCWLLCGLAAGAFRRENTIRDPSRALVVTLRAWCVAAPLVVAIALGSDGCLGGGDDDYDYDWRGIAPATTGIVRRAGPPVLDYGTYYSDDLRREALRSYLAGGDGHARLGVSPRGGLTRADADYIFDSLSVLAFWRLAYNWMSGYRR</sequence>
<evidence type="ECO:0000256" key="1">
    <source>
        <dbReference type="SAM" id="MobiDB-lite"/>
    </source>
</evidence>
<reference evidence="2 3" key="1">
    <citation type="submission" date="2024-10" db="EMBL/GenBank/DDBJ databases">
        <title>Updated reference genomes for cyclostephanoid diatoms.</title>
        <authorList>
            <person name="Roberts W.R."/>
            <person name="Alverson A.J."/>
        </authorList>
    </citation>
    <scope>NUCLEOTIDE SEQUENCE [LARGE SCALE GENOMIC DNA]</scope>
    <source>
        <strain evidence="2 3">AJA276-08</strain>
    </source>
</reference>
<keyword evidence="3" id="KW-1185">Reference proteome</keyword>